<dbReference type="EMBL" id="NCKU01020509">
    <property type="protein sequence ID" value="RWR98596.1"/>
    <property type="molecule type" value="Genomic_DNA"/>
</dbReference>
<protein>
    <submittedName>
        <fullName evidence="1">Uncharacterized protein</fullName>
    </submittedName>
</protein>
<name>A0A443Q6C9_9ACAR</name>
<accession>A0A443Q6C9</accession>
<sequence length="12" mass="1375">MAIDALSRRTIQ</sequence>
<dbReference type="Proteomes" id="UP000285301">
    <property type="component" value="Unassembled WGS sequence"/>
</dbReference>
<reference evidence="1 2" key="1">
    <citation type="journal article" date="2018" name="Gigascience">
        <title>Genomes of trombidid mites reveal novel predicted allergens and laterally-transferred genes associated with secondary metabolism.</title>
        <authorList>
            <person name="Dong X."/>
            <person name="Chaisiri K."/>
            <person name="Xia D."/>
            <person name="Armstrong S.D."/>
            <person name="Fang Y."/>
            <person name="Donnelly M.J."/>
            <person name="Kadowaki T."/>
            <person name="McGarry J.W."/>
            <person name="Darby A.C."/>
            <person name="Makepeace B.L."/>
        </authorList>
    </citation>
    <scope>NUCLEOTIDE SEQUENCE [LARGE SCALE GENOMIC DNA]</scope>
    <source>
        <strain evidence="1">UoL-WK</strain>
    </source>
</reference>
<keyword evidence="2" id="KW-1185">Reference proteome</keyword>
<comment type="caution">
    <text evidence="1">The sequence shown here is derived from an EMBL/GenBank/DDBJ whole genome shotgun (WGS) entry which is preliminary data.</text>
</comment>
<evidence type="ECO:0000313" key="2">
    <source>
        <dbReference type="Proteomes" id="UP000285301"/>
    </source>
</evidence>
<evidence type="ECO:0000313" key="1">
    <source>
        <dbReference type="EMBL" id="RWR98596.1"/>
    </source>
</evidence>
<proteinExistence type="predicted"/>
<gene>
    <name evidence="1" type="ORF">B4U79_08704</name>
</gene>
<organism evidence="1 2">
    <name type="scientific">Dinothrombium tinctorium</name>
    <dbReference type="NCBI Taxonomy" id="1965070"/>
    <lineage>
        <taxon>Eukaryota</taxon>
        <taxon>Metazoa</taxon>
        <taxon>Ecdysozoa</taxon>
        <taxon>Arthropoda</taxon>
        <taxon>Chelicerata</taxon>
        <taxon>Arachnida</taxon>
        <taxon>Acari</taxon>
        <taxon>Acariformes</taxon>
        <taxon>Trombidiformes</taxon>
        <taxon>Prostigmata</taxon>
        <taxon>Anystina</taxon>
        <taxon>Parasitengona</taxon>
        <taxon>Trombidioidea</taxon>
        <taxon>Trombidiidae</taxon>
        <taxon>Dinothrombium</taxon>
    </lineage>
</organism>